<keyword evidence="1" id="KW-0472">Membrane</keyword>
<proteinExistence type="predicted"/>
<feature type="transmembrane region" description="Helical" evidence="1">
    <location>
        <begin position="34"/>
        <end position="54"/>
    </location>
</feature>
<evidence type="ECO:0000313" key="3">
    <source>
        <dbReference type="Proteomes" id="UP000199245"/>
    </source>
</evidence>
<dbReference type="RefSeq" id="WP_162832423.1">
    <property type="nucleotide sequence ID" value="NZ_FMZW01000017.1"/>
</dbReference>
<name>A0A1G6YL12_9BRAD</name>
<protein>
    <submittedName>
        <fullName evidence="2">Uncharacterized protein</fullName>
    </submittedName>
</protein>
<organism evidence="2 3">
    <name type="scientific">Bradyrhizobium brasilense</name>
    <dbReference type="NCBI Taxonomy" id="1419277"/>
    <lineage>
        <taxon>Bacteria</taxon>
        <taxon>Pseudomonadati</taxon>
        <taxon>Pseudomonadota</taxon>
        <taxon>Alphaproteobacteria</taxon>
        <taxon>Hyphomicrobiales</taxon>
        <taxon>Nitrobacteraceae</taxon>
        <taxon>Bradyrhizobium</taxon>
    </lineage>
</organism>
<dbReference type="EMBL" id="FMZW01000017">
    <property type="protein sequence ID" value="SDD91020.1"/>
    <property type="molecule type" value="Genomic_DNA"/>
</dbReference>
<dbReference type="AlphaFoldDB" id="A0A1G6YL12"/>
<reference evidence="2 3" key="1">
    <citation type="submission" date="2016-10" db="EMBL/GenBank/DDBJ databases">
        <authorList>
            <person name="de Groot N.N."/>
        </authorList>
    </citation>
    <scope>NUCLEOTIDE SEQUENCE [LARGE SCALE GENOMIC DNA]</scope>
    <source>
        <strain evidence="2 3">R5</strain>
    </source>
</reference>
<dbReference type="Proteomes" id="UP000199245">
    <property type="component" value="Unassembled WGS sequence"/>
</dbReference>
<gene>
    <name evidence="2" type="ORF">SAMN05216337_101716</name>
</gene>
<sequence>MYAIYGPYVLLAAVAVALLVAVNRDLISTIQFRIMMIGAAVLALAWSVFLGAVWREYG</sequence>
<evidence type="ECO:0000313" key="2">
    <source>
        <dbReference type="EMBL" id="SDD91020.1"/>
    </source>
</evidence>
<evidence type="ECO:0000256" key="1">
    <source>
        <dbReference type="SAM" id="Phobius"/>
    </source>
</evidence>
<feature type="transmembrane region" description="Helical" evidence="1">
    <location>
        <begin position="6"/>
        <end position="22"/>
    </location>
</feature>
<accession>A0A1G6YL12</accession>
<keyword evidence="1" id="KW-1133">Transmembrane helix</keyword>
<keyword evidence="1" id="KW-0812">Transmembrane</keyword>